<reference evidence="2 3" key="1">
    <citation type="submission" date="2009-12" db="EMBL/GenBank/DDBJ databases">
        <title>The draft genome of Batrachochytrium dendrobatidis.</title>
        <authorList>
            <consortium name="US DOE Joint Genome Institute (JGI-PGF)"/>
            <person name="Kuo A."/>
            <person name="Salamov A."/>
            <person name="Schmutz J."/>
            <person name="Lucas S."/>
            <person name="Pitluck S."/>
            <person name="Rosenblum E."/>
            <person name="Stajich J."/>
            <person name="Eisen M."/>
            <person name="Grigoriev I.V."/>
        </authorList>
    </citation>
    <scope>NUCLEOTIDE SEQUENCE [LARGE SCALE GENOMIC DNA]</scope>
    <source>
        <strain evidence="3">JAM81 / FGSC 10211</strain>
    </source>
</reference>
<dbReference type="HOGENOM" id="CLU_1805804_0_0_1"/>
<accession>F4P1F8</accession>
<dbReference type="AlphaFoldDB" id="F4P1F8"/>
<evidence type="ECO:0000313" key="3">
    <source>
        <dbReference type="Proteomes" id="UP000007241"/>
    </source>
</evidence>
<sequence length="143" mass="15774">MKAIKIVKLESKPSAMSTKFAVRALDSLLEKAAPRPTKTKVTKHAGATKTNTPSLQGSKVTPKFIKGSFKSVIKAQSSVRRSERAISNSNKALRDASLRVHTDEHKIESEIKAERLQRNVEALQPIQSSDKTKAIKKKVLSKK</sequence>
<dbReference type="InParanoid" id="F4P1F8"/>
<evidence type="ECO:0000256" key="1">
    <source>
        <dbReference type="SAM" id="MobiDB-lite"/>
    </source>
</evidence>
<dbReference type="GeneID" id="18243086"/>
<proteinExistence type="predicted"/>
<keyword evidence="3" id="KW-1185">Reference proteome</keyword>
<dbReference type="RefSeq" id="XP_006678740.1">
    <property type="nucleotide sequence ID" value="XM_006678677.1"/>
</dbReference>
<dbReference type="OrthoDB" id="10556760at2759"/>
<feature type="compositionally biased region" description="Polar residues" evidence="1">
    <location>
        <begin position="48"/>
        <end position="59"/>
    </location>
</feature>
<protein>
    <submittedName>
        <fullName evidence="2">Uncharacterized protein</fullName>
    </submittedName>
</protein>
<gene>
    <name evidence="2" type="ORF">BATDEDRAFT_88251</name>
</gene>
<organism evidence="2 3">
    <name type="scientific">Batrachochytrium dendrobatidis (strain JAM81 / FGSC 10211)</name>
    <name type="common">Frog chytrid fungus</name>
    <dbReference type="NCBI Taxonomy" id="684364"/>
    <lineage>
        <taxon>Eukaryota</taxon>
        <taxon>Fungi</taxon>
        <taxon>Fungi incertae sedis</taxon>
        <taxon>Chytridiomycota</taxon>
        <taxon>Chytridiomycota incertae sedis</taxon>
        <taxon>Chytridiomycetes</taxon>
        <taxon>Rhizophydiales</taxon>
        <taxon>Rhizophydiales incertae sedis</taxon>
        <taxon>Batrachochytrium</taxon>
    </lineage>
</organism>
<evidence type="ECO:0000313" key="2">
    <source>
        <dbReference type="EMBL" id="EGF80901.1"/>
    </source>
</evidence>
<dbReference type="EMBL" id="GL882883">
    <property type="protein sequence ID" value="EGF80901.1"/>
    <property type="molecule type" value="Genomic_DNA"/>
</dbReference>
<dbReference type="Proteomes" id="UP000007241">
    <property type="component" value="Unassembled WGS sequence"/>
</dbReference>
<feature type="region of interest" description="Disordered" evidence="1">
    <location>
        <begin position="33"/>
        <end position="59"/>
    </location>
</feature>
<name>F4P1F8_BATDJ</name>